<dbReference type="PANTHER" id="PTHR30250:SF11">
    <property type="entry name" value="O-ANTIGEN TRANSPORTER-RELATED"/>
    <property type="match status" value="1"/>
</dbReference>
<sequence>MNNLIKIIYYRLMILFSQSKFFLVDSSLNILASLLLTASTQLFIYPLLSRYYDAYEYGTILTSMGLINAIGVTLGSTINNTRLLAQKKYEKKQLLGDFNNIFYASSLLIFLFSFILYVFNKNSIWIGILIFFTSFRSYFTVEYRIIINYKKTLINNFVTCIGYLLGIIWLIYLKNWYLIFLTGEIFSAVYLLCSTSIIRDPLRKTIYFKDTIKSYLFYLTANSLANFMLYMDRFLIFPILGSQIVSVYTAASFLGKTAGIVMGPISGVLLSYYSKEDYIDKRAFWKRLVIFSIIAFAFFIMIVTIGYPVTYMLYPTLFGKAKQYFVIANLGVIILILGNTVQPTLLRFCHPRWSLVIQVIYLIFYLLFATLLSQKHGLFGFCLGVLLANILRLIIMVLIINHSISQTRRENY</sequence>
<accession>A0A2I1L4U7</accession>
<dbReference type="GeneID" id="86971680"/>
<dbReference type="InterPro" id="IPR050833">
    <property type="entry name" value="Poly_Biosynth_Transport"/>
</dbReference>
<reference evidence="6 7" key="1">
    <citation type="submission" date="2018-04" db="EMBL/GenBank/DDBJ databases">
        <title>Aerococcus urinae genomes.</title>
        <authorList>
            <person name="Hilt E."/>
            <person name="Gilbert N.M."/>
            <person name="Thomas-White K."/>
            <person name="Putonti C."/>
            <person name="Lewis A.L."/>
            <person name="Visck K.L."/>
            <person name="Wolfe A.J."/>
        </authorList>
    </citation>
    <scope>NUCLEOTIDE SEQUENCE [LARGE SCALE GENOMIC DNA]</scope>
    <source>
        <strain evidence="6 7">UMB7480</strain>
    </source>
</reference>
<protein>
    <submittedName>
        <fullName evidence="6">Uncharacterized protein</fullName>
    </submittedName>
</protein>
<evidence type="ECO:0000256" key="5">
    <source>
        <dbReference type="ARBA" id="ARBA00023136"/>
    </source>
</evidence>
<organism evidence="6 7">
    <name type="scientific">Aerococcus urinae</name>
    <dbReference type="NCBI Taxonomy" id="1376"/>
    <lineage>
        <taxon>Bacteria</taxon>
        <taxon>Bacillati</taxon>
        <taxon>Bacillota</taxon>
        <taxon>Bacilli</taxon>
        <taxon>Lactobacillales</taxon>
        <taxon>Aerococcaceae</taxon>
        <taxon>Aerococcus</taxon>
    </lineage>
</organism>
<comment type="caution">
    <text evidence="6">The sequence shown here is derived from an EMBL/GenBank/DDBJ whole genome shotgun (WGS) entry which is preliminary data.</text>
</comment>
<gene>
    <name evidence="6" type="ORF">DBT54_09530</name>
</gene>
<dbReference type="AlphaFoldDB" id="A0A2I1L4U7"/>
<evidence type="ECO:0000256" key="4">
    <source>
        <dbReference type="ARBA" id="ARBA00022989"/>
    </source>
</evidence>
<dbReference type="RefSeq" id="WP_070598428.1">
    <property type="nucleotide sequence ID" value="NZ_JASODP010000017.1"/>
</dbReference>
<evidence type="ECO:0000256" key="3">
    <source>
        <dbReference type="ARBA" id="ARBA00022692"/>
    </source>
</evidence>
<dbReference type="EMBL" id="QMHM01000037">
    <property type="protein sequence ID" value="RAV77226.1"/>
    <property type="molecule type" value="Genomic_DNA"/>
</dbReference>
<evidence type="ECO:0000313" key="6">
    <source>
        <dbReference type="EMBL" id="RAV77226.1"/>
    </source>
</evidence>
<keyword evidence="3" id="KW-0812">Transmembrane</keyword>
<keyword evidence="4" id="KW-1133">Transmembrane helix</keyword>
<evidence type="ECO:0000256" key="2">
    <source>
        <dbReference type="ARBA" id="ARBA00022475"/>
    </source>
</evidence>
<dbReference type="PANTHER" id="PTHR30250">
    <property type="entry name" value="PST FAMILY PREDICTED COLANIC ACID TRANSPORTER"/>
    <property type="match status" value="1"/>
</dbReference>
<dbReference type="GO" id="GO:0005886">
    <property type="term" value="C:plasma membrane"/>
    <property type="evidence" value="ECO:0007669"/>
    <property type="project" value="UniProtKB-SubCell"/>
</dbReference>
<evidence type="ECO:0000313" key="7">
    <source>
        <dbReference type="Proteomes" id="UP000251923"/>
    </source>
</evidence>
<comment type="subcellular location">
    <subcellularLocation>
        <location evidence="1">Cell membrane</location>
        <topology evidence="1">Multi-pass membrane protein</topology>
    </subcellularLocation>
</comment>
<keyword evidence="5" id="KW-0472">Membrane</keyword>
<name>A0A2I1L4U7_9LACT</name>
<proteinExistence type="predicted"/>
<keyword evidence="2" id="KW-1003">Cell membrane</keyword>
<dbReference type="Proteomes" id="UP000251923">
    <property type="component" value="Unassembled WGS sequence"/>
</dbReference>
<evidence type="ECO:0000256" key="1">
    <source>
        <dbReference type="ARBA" id="ARBA00004651"/>
    </source>
</evidence>